<protein>
    <submittedName>
        <fullName evidence="2">Uncharacterized protein</fullName>
    </submittedName>
</protein>
<dbReference type="GeneID" id="20323879"/>
<dbReference type="KEGG" id="ovi:T265_09711"/>
<organism evidence="2 3">
    <name type="scientific">Opisthorchis viverrini</name>
    <name type="common">Southeast Asian liver fluke</name>
    <dbReference type="NCBI Taxonomy" id="6198"/>
    <lineage>
        <taxon>Eukaryota</taxon>
        <taxon>Metazoa</taxon>
        <taxon>Spiralia</taxon>
        <taxon>Lophotrochozoa</taxon>
        <taxon>Platyhelminthes</taxon>
        <taxon>Trematoda</taxon>
        <taxon>Digenea</taxon>
        <taxon>Opisthorchiida</taxon>
        <taxon>Opisthorchiata</taxon>
        <taxon>Opisthorchiidae</taxon>
        <taxon>Opisthorchis</taxon>
    </lineage>
</organism>
<reference evidence="2 3" key="1">
    <citation type="submission" date="2013-11" db="EMBL/GenBank/DDBJ databases">
        <title>Opisthorchis viverrini - life in the bile duct.</title>
        <authorList>
            <person name="Young N.D."/>
            <person name="Nagarajan N."/>
            <person name="Lin S.J."/>
            <person name="Korhonen P.K."/>
            <person name="Jex A.R."/>
            <person name="Hall R.S."/>
            <person name="Safavi-Hemami H."/>
            <person name="Kaewkong W."/>
            <person name="Bertrand D."/>
            <person name="Gao S."/>
            <person name="Seet Q."/>
            <person name="Wongkham S."/>
            <person name="Teh B.T."/>
            <person name="Wongkham C."/>
            <person name="Intapan P.M."/>
            <person name="Maleewong W."/>
            <person name="Yang X."/>
            <person name="Hu M."/>
            <person name="Wang Z."/>
            <person name="Hofmann A."/>
            <person name="Sternberg P.W."/>
            <person name="Tan P."/>
            <person name="Wang J."/>
            <person name="Gasser R.B."/>
        </authorList>
    </citation>
    <scope>NUCLEOTIDE SEQUENCE [LARGE SCALE GENOMIC DNA]</scope>
</reference>
<dbReference type="RefSeq" id="XP_009174136.1">
    <property type="nucleotide sequence ID" value="XM_009175872.1"/>
</dbReference>
<dbReference type="Proteomes" id="UP000054324">
    <property type="component" value="Unassembled WGS sequence"/>
</dbReference>
<accession>A0A075A405</accession>
<proteinExistence type="predicted"/>
<dbReference type="CTD" id="20323879"/>
<dbReference type="EMBL" id="KL596918">
    <property type="protein sequence ID" value="KER22114.1"/>
    <property type="molecule type" value="Genomic_DNA"/>
</dbReference>
<dbReference type="AlphaFoldDB" id="A0A075A405"/>
<feature type="region of interest" description="Disordered" evidence="1">
    <location>
        <begin position="104"/>
        <end position="124"/>
    </location>
</feature>
<name>A0A075A405_OPIVI</name>
<gene>
    <name evidence="2" type="ORF">T265_09711</name>
</gene>
<keyword evidence="3" id="KW-1185">Reference proteome</keyword>
<evidence type="ECO:0000256" key="1">
    <source>
        <dbReference type="SAM" id="MobiDB-lite"/>
    </source>
</evidence>
<sequence>MRFQKLGTEEATTKLLKKIDPIFKTRVSFAGSASRIRMWLVVPVRYRPSLMSRARLSRVRENPNRNQVTLKPMCSVYAMSFSCITLSARNCHVPRKKYEDWDTARLPKSRQGKSRGKGRVRTSARPSVETALQLIATSRKQKNRAAALRNKQTMTGSNYFQERKKAGTRQICVVTGHSYTYAQTDSAGYTQHIRRNSTWIPLYRSYLGADTADKPIPYRTGQKFGTLAGPVSS</sequence>
<dbReference type="OrthoDB" id="329563at2759"/>
<evidence type="ECO:0000313" key="3">
    <source>
        <dbReference type="Proteomes" id="UP000054324"/>
    </source>
</evidence>
<feature type="compositionally biased region" description="Basic residues" evidence="1">
    <location>
        <begin position="107"/>
        <end position="122"/>
    </location>
</feature>
<evidence type="ECO:0000313" key="2">
    <source>
        <dbReference type="EMBL" id="KER22114.1"/>
    </source>
</evidence>